<dbReference type="KEGG" id="csu:CSUB_C1197"/>
<dbReference type="AlphaFoldDB" id="E6PAT8"/>
<keyword evidence="9" id="KW-0560">Oxidoreductase</keyword>
<evidence type="ECO:0000313" key="10">
    <source>
        <dbReference type="Proteomes" id="UP000008120"/>
    </source>
</evidence>
<evidence type="ECO:0000256" key="1">
    <source>
        <dbReference type="ARBA" id="ARBA00004196"/>
    </source>
</evidence>
<dbReference type="Proteomes" id="UP000008120">
    <property type="component" value="Chromosome"/>
</dbReference>
<dbReference type="PROSITE" id="PS00198">
    <property type="entry name" value="4FE4S_FER_1"/>
    <property type="match status" value="1"/>
</dbReference>
<dbReference type="Gene3D" id="3.30.70.20">
    <property type="match status" value="3"/>
</dbReference>
<evidence type="ECO:0000256" key="2">
    <source>
        <dbReference type="ARBA" id="ARBA00022485"/>
    </source>
</evidence>
<dbReference type="PROSITE" id="PS51379">
    <property type="entry name" value="4FE4S_FER_2"/>
    <property type="match status" value="2"/>
</dbReference>
<keyword evidence="4" id="KW-0677">Repeat</keyword>
<evidence type="ECO:0000256" key="6">
    <source>
        <dbReference type="ARBA" id="ARBA00023014"/>
    </source>
</evidence>
<reference evidence="9 10" key="1">
    <citation type="journal article" date="2005" name="Environ. Microbiol.">
        <title>Genetic and functional properties of uncultivated thermophilic crenarchaeotes from a subsurface gold mine as revealed by analysis of genome fragments.</title>
        <authorList>
            <person name="Nunoura T."/>
            <person name="Hirayama H."/>
            <person name="Takami H."/>
            <person name="Oida H."/>
            <person name="Nishi S."/>
            <person name="Shimamura S."/>
            <person name="Suzuki Y."/>
            <person name="Inagaki F."/>
            <person name="Takai K."/>
            <person name="Nealson K.H."/>
            <person name="Horikoshi K."/>
        </authorList>
    </citation>
    <scope>NUCLEOTIDE SEQUENCE [LARGE SCALE GENOMIC DNA]</scope>
</reference>
<comment type="subcellular location">
    <subcellularLocation>
        <location evidence="1">Cell envelope</location>
    </subcellularLocation>
</comment>
<dbReference type="InterPro" id="IPR017896">
    <property type="entry name" value="4Fe4S_Fe-S-bd"/>
</dbReference>
<keyword evidence="7" id="KW-1133">Transmembrane helix</keyword>
<protein>
    <submittedName>
        <fullName evidence="9">Formate dehydrogenase beta subunit</fullName>
        <ecNumber evidence="9">1.2.1.2</ecNumber>
    </submittedName>
</protein>
<keyword evidence="7" id="KW-0812">Transmembrane</keyword>
<reference evidence="9 10" key="2">
    <citation type="journal article" date="2011" name="Nucleic Acids Res.">
        <title>Insights into the evolution of Archaea and eukaryotic protein modifier systems revealed by the genome of a novel archaeal group.</title>
        <authorList>
            <person name="Nunoura T."/>
            <person name="Takaki Y."/>
            <person name="Kakuta J."/>
            <person name="Nishi S."/>
            <person name="Sugahara J."/>
            <person name="Kazama H."/>
            <person name="Chee G."/>
            <person name="Hattori M."/>
            <person name="Kanai A."/>
            <person name="Atomi H."/>
            <person name="Takai K."/>
            <person name="Takami H."/>
        </authorList>
    </citation>
    <scope>NUCLEOTIDE SEQUENCE [LARGE SCALE GENOMIC DNA]</scope>
</reference>
<dbReference type="SUPFAM" id="SSF54862">
    <property type="entry name" value="4Fe-4S ferredoxins"/>
    <property type="match status" value="1"/>
</dbReference>
<sequence length="339" mass="37831">MGKMNLRRGAIFGLPTDRATGDEFGNYEEVLADSFAMLFDQDLCIGCRACQVACKRWNERKPLYEEVGDPVAQLGREIATGEKGYAGAEILSFTNPQNLEAHTWLTMKFDEFGEGETLQWLFTRVSCMHCVEAPCVYGCPTTALWKHPEGPVEVRTDLCIGCRNCIETCPFDVPRTNPELGVVEKCTLCADRITQKPIVVGNFNGDTYNAQFEIKNVFQYNQHNLLEPACVETCPTDALKWGPRNEIVRMAREKAAKTGGFVYGLEEAGGTNVIYVLKRPPEELGLPKVYKERPSTRTERLVSQFNAIGIAGALVLGVFGAVRFLADRKNRLLKRKEGT</sequence>
<dbReference type="InterPro" id="IPR017900">
    <property type="entry name" value="4Fe4S_Fe_S_CS"/>
</dbReference>
<keyword evidence="2" id="KW-0004">4Fe-4S</keyword>
<evidence type="ECO:0000256" key="5">
    <source>
        <dbReference type="ARBA" id="ARBA00023004"/>
    </source>
</evidence>
<evidence type="ECO:0000256" key="7">
    <source>
        <dbReference type="SAM" id="Phobius"/>
    </source>
</evidence>
<keyword evidence="7" id="KW-0472">Membrane</keyword>
<accession>E6PAT8</accession>
<keyword evidence="6" id="KW-0411">Iron-sulfur</keyword>
<dbReference type="Pfam" id="PF13247">
    <property type="entry name" value="Fer4_11"/>
    <property type="match status" value="1"/>
</dbReference>
<dbReference type="EMBL" id="BA000048">
    <property type="protein sequence ID" value="BAJ51049.1"/>
    <property type="molecule type" value="Genomic_DNA"/>
</dbReference>
<dbReference type="InterPro" id="IPR051555">
    <property type="entry name" value="FDH_Electron_Transfer_Unit"/>
</dbReference>
<proteinExistence type="predicted"/>
<dbReference type="GO" id="GO:0016491">
    <property type="term" value="F:oxidoreductase activity"/>
    <property type="evidence" value="ECO:0007669"/>
    <property type="project" value="UniProtKB-KW"/>
</dbReference>
<evidence type="ECO:0000259" key="8">
    <source>
        <dbReference type="PROSITE" id="PS51379"/>
    </source>
</evidence>
<dbReference type="PANTHER" id="PTHR43545">
    <property type="entry name" value="FORMATE DEHYDROGENASE, NITRATE-INDUCIBLE, IRON-SULFUR SUBUNIT"/>
    <property type="match status" value="1"/>
</dbReference>
<organism evidence="9 10">
    <name type="scientific">Caldiarchaeum subterraneum</name>
    <dbReference type="NCBI Taxonomy" id="311458"/>
    <lineage>
        <taxon>Archaea</taxon>
        <taxon>Nitrososphaerota</taxon>
        <taxon>Candidatus Caldarchaeales</taxon>
        <taxon>Candidatus Caldarchaeaceae</taxon>
        <taxon>Candidatus Caldarchaeum</taxon>
    </lineage>
</organism>
<keyword evidence="5" id="KW-0408">Iron</keyword>
<dbReference type="BioCyc" id="CCAL311458:G131R-1208-MONOMER"/>
<keyword evidence="3" id="KW-0479">Metal-binding</keyword>
<dbReference type="STRING" id="311458.CSUB_C1197"/>
<dbReference type="GO" id="GO:0046872">
    <property type="term" value="F:metal ion binding"/>
    <property type="evidence" value="ECO:0007669"/>
    <property type="project" value="UniProtKB-KW"/>
</dbReference>
<dbReference type="EC" id="1.2.1.2" evidence="9"/>
<dbReference type="PANTHER" id="PTHR43545:SF4">
    <property type="entry name" value="IRON-SULFUR PROTEIN"/>
    <property type="match status" value="1"/>
</dbReference>
<feature type="domain" description="4Fe-4S ferredoxin-type" evidence="8">
    <location>
        <begin position="150"/>
        <end position="179"/>
    </location>
</feature>
<evidence type="ECO:0000313" key="9">
    <source>
        <dbReference type="EMBL" id="BAJ51049.1"/>
    </source>
</evidence>
<evidence type="ECO:0000256" key="4">
    <source>
        <dbReference type="ARBA" id="ARBA00022737"/>
    </source>
</evidence>
<evidence type="ECO:0000256" key="3">
    <source>
        <dbReference type="ARBA" id="ARBA00022723"/>
    </source>
</evidence>
<gene>
    <name evidence="9" type="ORF">CSUB_C1197</name>
</gene>
<name>E6PAT8_CALS0</name>
<feature type="transmembrane region" description="Helical" evidence="7">
    <location>
        <begin position="305"/>
        <end position="326"/>
    </location>
</feature>
<dbReference type="GO" id="GO:0051539">
    <property type="term" value="F:4 iron, 4 sulfur cluster binding"/>
    <property type="evidence" value="ECO:0007669"/>
    <property type="project" value="UniProtKB-KW"/>
</dbReference>
<dbReference type="Pfam" id="PF12797">
    <property type="entry name" value="Fer4_2"/>
    <property type="match status" value="1"/>
</dbReference>
<feature type="domain" description="4Fe-4S ferredoxin-type" evidence="8">
    <location>
        <begin position="35"/>
        <end position="65"/>
    </location>
</feature>